<dbReference type="InterPro" id="IPR003154">
    <property type="entry name" value="S1/P1nuclease"/>
</dbReference>
<comment type="similarity">
    <text evidence="1">Belongs to the nuclease type I family.</text>
</comment>
<feature type="signal peptide" evidence="9">
    <location>
        <begin position="1"/>
        <end position="27"/>
    </location>
</feature>
<protein>
    <submittedName>
        <fullName evidence="10">3'-nucleotidase/nuclease, putative</fullName>
        <ecNumber evidence="10">3.1.30.1</ecNumber>
    </submittedName>
</protein>
<feature type="chain" id="PRO_5001839118" evidence="9">
    <location>
        <begin position="28"/>
        <end position="379"/>
    </location>
</feature>
<dbReference type="GeneID" id="22577640"/>
<dbReference type="Pfam" id="PF02265">
    <property type="entry name" value="S1-P1_nuclease"/>
    <property type="match status" value="1"/>
</dbReference>
<evidence type="ECO:0000256" key="9">
    <source>
        <dbReference type="SAM" id="SignalP"/>
    </source>
</evidence>
<dbReference type="GO" id="GO:0003676">
    <property type="term" value="F:nucleic acid binding"/>
    <property type="evidence" value="ECO:0007669"/>
    <property type="project" value="InterPro"/>
</dbReference>
<dbReference type="CDD" id="cd11010">
    <property type="entry name" value="S1-P1_nuclease"/>
    <property type="match status" value="1"/>
</dbReference>
<keyword evidence="5 10" id="KW-0378">Hydrolase</keyword>
<keyword evidence="3" id="KW-0479">Metal-binding</keyword>
<dbReference type="EC" id="3.1.30.1" evidence="10"/>
<evidence type="ECO:0000256" key="1">
    <source>
        <dbReference type="ARBA" id="ARBA00009547"/>
    </source>
</evidence>
<dbReference type="Proteomes" id="UP000063063">
    <property type="component" value="Chromosome 31"/>
</dbReference>
<name>A0A088RXZ0_LEIPA</name>
<evidence type="ECO:0000313" key="10">
    <source>
        <dbReference type="EMBL" id="AIO00801.1"/>
    </source>
</evidence>
<dbReference type="GO" id="GO:0006308">
    <property type="term" value="P:DNA catabolic process"/>
    <property type="evidence" value="ECO:0007669"/>
    <property type="project" value="InterPro"/>
</dbReference>
<dbReference type="AlphaFoldDB" id="A0A088RXZ0"/>
<dbReference type="VEuPathDB" id="TriTrypDB:LPAL13_310028300"/>
<dbReference type="GO" id="GO:0016788">
    <property type="term" value="F:hydrolase activity, acting on ester bonds"/>
    <property type="evidence" value="ECO:0007669"/>
    <property type="project" value="InterPro"/>
</dbReference>
<evidence type="ECO:0000256" key="7">
    <source>
        <dbReference type="ARBA" id="ARBA00023180"/>
    </source>
</evidence>
<keyword evidence="8" id="KW-0812">Transmembrane</keyword>
<keyword evidence="9" id="KW-0732">Signal</keyword>
<dbReference type="eggNOG" id="ENOG502RYME">
    <property type="taxonomic scope" value="Eukaryota"/>
</dbReference>
<dbReference type="FunFam" id="1.10.575.10:FF:000003">
    <property type="entry name" value="Single strand-specific nuclease, putative"/>
    <property type="match status" value="1"/>
</dbReference>
<evidence type="ECO:0000256" key="4">
    <source>
        <dbReference type="ARBA" id="ARBA00022759"/>
    </source>
</evidence>
<dbReference type="PANTHER" id="PTHR33146:SF10">
    <property type="entry name" value="STRAND-SPECIFIC NUCLEASE, PUTATIVE-RELATED"/>
    <property type="match status" value="1"/>
</dbReference>
<dbReference type="SUPFAM" id="SSF48537">
    <property type="entry name" value="Phospholipase C/P1 nuclease"/>
    <property type="match status" value="1"/>
</dbReference>
<evidence type="ECO:0000313" key="11">
    <source>
        <dbReference type="Proteomes" id="UP000063063"/>
    </source>
</evidence>
<dbReference type="Gene3D" id="1.10.575.10">
    <property type="entry name" value="P1 Nuclease"/>
    <property type="match status" value="1"/>
</dbReference>
<keyword evidence="4" id="KW-0255">Endonuclease</keyword>
<evidence type="ECO:0000256" key="5">
    <source>
        <dbReference type="ARBA" id="ARBA00022801"/>
    </source>
</evidence>
<organism evidence="10 11">
    <name type="scientific">Leishmania panamensis</name>
    <dbReference type="NCBI Taxonomy" id="5679"/>
    <lineage>
        <taxon>Eukaryota</taxon>
        <taxon>Discoba</taxon>
        <taxon>Euglenozoa</taxon>
        <taxon>Kinetoplastea</taxon>
        <taxon>Metakinetoplastina</taxon>
        <taxon>Trypanosomatida</taxon>
        <taxon>Trypanosomatidae</taxon>
        <taxon>Leishmaniinae</taxon>
        <taxon>Leishmania</taxon>
        <taxon>Leishmania guyanensis species complex</taxon>
    </lineage>
</organism>
<dbReference type="GO" id="GO:0004519">
    <property type="term" value="F:endonuclease activity"/>
    <property type="evidence" value="ECO:0007669"/>
    <property type="project" value="UniProtKB-KW"/>
</dbReference>
<dbReference type="KEGG" id="lpan:LPMP_312140"/>
<dbReference type="EMBL" id="CP009400">
    <property type="protein sequence ID" value="AIO00801.1"/>
    <property type="molecule type" value="Genomic_DNA"/>
</dbReference>
<keyword evidence="2" id="KW-0540">Nuclease</keyword>
<keyword evidence="7" id="KW-0325">Glycoprotein</keyword>
<accession>A0A088RXZ0</accession>
<dbReference type="RefSeq" id="XP_010701601.1">
    <property type="nucleotide sequence ID" value="XM_010703299.1"/>
</dbReference>
<keyword evidence="8" id="KW-0472">Membrane</keyword>
<evidence type="ECO:0000256" key="3">
    <source>
        <dbReference type="ARBA" id="ARBA00022723"/>
    </source>
</evidence>
<feature type="transmembrane region" description="Helical" evidence="8">
    <location>
        <begin position="336"/>
        <end position="361"/>
    </location>
</feature>
<sequence length="379" mass="41476">MAQRAPRLPMALLALAVLCIAALPVSAWWSKGHMAVALIAERHMEASLVEKGNLAAKVLSLSGPYPQSPDMVQAAPWADDLKKVGFSAWSTWHFITTPYYPDPSFTLDVSPVQTVNVASVIPMLEMALQRATSNSDIIVHSLALLIHFMGDIHQPLHNANIFSNEYPEGDLGGNKQHVIIDSKGTKMALHAYWDSLAEGHAGEDMPRPLSKDDYASLNEFADYLEATYADTLTDADKNLVRATEISNETYNLALKYAYPGAEDGATLSDDYKKNAKQISERQVLLAGYRLAKVLNTTLKPVSAEIILRGLQNIQSEVDTENNATVRHYYVQKGTSAGVTAVIAVVLFIAGFVIATLVIFAFKSCVQKHKRFGPYGPISE</sequence>
<dbReference type="VEuPathDB" id="TriTrypDB:LPMP_312140"/>
<keyword evidence="11" id="KW-1185">Reference proteome</keyword>
<evidence type="ECO:0000256" key="8">
    <source>
        <dbReference type="SAM" id="Phobius"/>
    </source>
</evidence>
<evidence type="ECO:0000256" key="2">
    <source>
        <dbReference type="ARBA" id="ARBA00022722"/>
    </source>
</evidence>
<dbReference type="OrthoDB" id="441446at2759"/>
<reference evidence="10 11" key="1">
    <citation type="journal article" date="2015" name="Sci. Rep.">
        <title>The genome of Leishmania panamensis: insights into genomics of the L. (Viannia) subgenus.</title>
        <authorList>
            <person name="Llanes A."/>
            <person name="Restrepo C.M."/>
            <person name="Vecchio G.D."/>
            <person name="Anguizola F.J."/>
            <person name="Lleonart R."/>
        </authorList>
    </citation>
    <scope>NUCLEOTIDE SEQUENCE [LARGE SCALE GENOMIC DNA]</scope>
    <source>
        <strain evidence="10 11">MHOM/PA/94/PSC-1</strain>
    </source>
</reference>
<proteinExistence type="inferred from homology"/>
<evidence type="ECO:0000256" key="6">
    <source>
        <dbReference type="ARBA" id="ARBA00023157"/>
    </source>
</evidence>
<dbReference type="GO" id="GO:0046872">
    <property type="term" value="F:metal ion binding"/>
    <property type="evidence" value="ECO:0007669"/>
    <property type="project" value="UniProtKB-KW"/>
</dbReference>
<keyword evidence="8" id="KW-1133">Transmembrane helix</keyword>
<dbReference type="InterPro" id="IPR008947">
    <property type="entry name" value="PLipase_C/P1_nuclease_dom_sf"/>
</dbReference>
<dbReference type="PANTHER" id="PTHR33146">
    <property type="entry name" value="ENDONUCLEASE 4"/>
    <property type="match status" value="1"/>
</dbReference>
<keyword evidence="6" id="KW-1015">Disulfide bond</keyword>
<gene>
    <name evidence="10" type="ORF">LPMP_312140</name>
</gene>